<reference evidence="13" key="1">
    <citation type="submission" date="2020-04" db="EMBL/GenBank/DDBJ databases">
        <authorList>
            <person name="Alioto T."/>
            <person name="Alioto T."/>
            <person name="Gomez Garrido J."/>
        </authorList>
    </citation>
    <scope>NUCLEOTIDE SEQUENCE</scope>
    <source>
        <strain evidence="13">A484AB</strain>
    </source>
</reference>
<dbReference type="GO" id="GO:0008270">
    <property type="term" value="F:zinc ion binding"/>
    <property type="evidence" value="ECO:0007669"/>
    <property type="project" value="UniProtKB-KW"/>
</dbReference>
<name>A0A6S7HQ65_PARCT</name>
<dbReference type="PANTHER" id="PTHR21330:SF1">
    <property type="entry name" value="E3 SUMO-PROTEIN LIGASE NSE2"/>
    <property type="match status" value="1"/>
</dbReference>
<protein>
    <recommendedName>
        <fullName evidence="4">E3 SUMO-protein ligase NSE2</fullName>
    </recommendedName>
    <alternativeName>
        <fullName evidence="11">E3 SUMO-protein transferase NSE2</fullName>
    </alternativeName>
    <alternativeName>
        <fullName evidence="12">Non-structural maintenance of chromosomes element 2 homolog</fullName>
    </alternativeName>
</protein>
<evidence type="ECO:0000313" key="14">
    <source>
        <dbReference type="Proteomes" id="UP001152795"/>
    </source>
</evidence>
<evidence type="ECO:0000256" key="8">
    <source>
        <dbReference type="ARBA" id="ARBA00022786"/>
    </source>
</evidence>
<dbReference type="EMBL" id="CACRXK020002992">
    <property type="protein sequence ID" value="CAB3996981.1"/>
    <property type="molecule type" value="Genomic_DNA"/>
</dbReference>
<keyword evidence="13" id="KW-0436">Ligase</keyword>
<evidence type="ECO:0000256" key="1">
    <source>
        <dbReference type="ARBA" id="ARBA00004123"/>
    </source>
</evidence>
<evidence type="ECO:0000256" key="3">
    <source>
        <dbReference type="ARBA" id="ARBA00008212"/>
    </source>
</evidence>
<comment type="pathway">
    <text evidence="2">Protein modification; protein sumoylation.</text>
</comment>
<comment type="subcellular location">
    <subcellularLocation>
        <location evidence="1">Nucleus</location>
    </subcellularLocation>
</comment>
<evidence type="ECO:0000256" key="11">
    <source>
        <dbReference type="ARBA" id="ARBA00031731"/>
    </source>
</evidence>
<dbReference type="GO" id="GO:0005634">
    <property type="term" value="C:nucleus"/>
    <property type="evidence" value="ECO:0007669"/>
    <property type="project" value="UniProtKB-SubCell"/>
</dbReference>
<dbReference type="UniPathway" id="UPA00886"/>
<evidence type="ECO:0000313" key="13">
    <source>
        <dbReference type="EMBL" id="CAB3996981.1"/>
    </source>
</evidence>
<dbReference type="PANTHER" id="PTHR21330">
    <property type="entry name" value="E3 SUMO-PROTEIN LIGASE NSE2"/>
    <property type="match status" value="1"/>
</dbReference>
<evidence type="ECO:0000256" key="2">
    <source>
        <dbReference type="ARBA" id="ARBA00004718"/>
    </source>
</evidence>
<dbReference type="Proteomes" id="UP001152795">
    <property type="component" value="Unassembled WGS sequence"/>
</dbReference>
<dbReference type="Pfam" id="PF11789">
    <property type="entry name" value="zf-Nse"/>
    <property type="match status" value="1"/>
</dbReference>
<evidence type="ECO:0000256" key="9">
    <source>
        <dbReference type="ARBA" id="ARBA00022833"/>
    </source>
</evidence>
<evidence type="ECO:0000256" key="7">
    <source>
        <dbReference type="ARBA" id="ARBA00022771"/>
    </source>
</evidence>
<dbReference type="SUPFAM" id="SSF57850">
    <property type="entry name" value="RING/U-box"/>
    <property type="match status" value="1"/>
</dbReference>
<keyword evidence="14" id="KW-1185">Reference proteome</keyword>
<dbReference type="GO" id="GO:0061665">
    <property type="term" value="F:SUMO ligase activity"/>
    <property type="evidence" value="ECO:0007669"/>
    <property type="project" value="TreeGrafter"/>
</dbReference>
<comment type="caution">
    <text evidence="13">The sequence shown here is derived from an EMBL/GenBank/DDBJ whole genome shotgun (WGS) entry which is preliminary data.</text>
</comment>
<evidence type="ECO:0000256" key="4">
    <source>
        <dbReference type="ARBA" id="ARBA00020923"/>
    </source>
</evidence>
<evidence type="ECO:0000256" key="10">
    <source>
        <dbReference type="ARBA" id="ARBA00023242"/>
    </source>
</evidence>
<dbReference type="PROSITE" id="PS51044">
    <property type="entry name" value="ZF_SP_RING"/>
    <property type="match status" value="1"/>
</dbReference>
<dbReference type="InterPro" id="IPR026846">
    <property type="entry name" value="Nse2(Mms21)"/>
</dbReference>
<dbReference type="AlphaFoldDB" id="A0A6S7HQ65"/>
<dbReference type="CDD" id="cd16651">
    <property type="entry name" value="SPL-RING_NSE2"/>
    <property type="match status" value="1"/>
</dbReference>
<dbReference type="OrthoDB" id="26899at2759"/>
<keyword evidence="6" id="KW-0479">Metal-binding</keyword>
<organism evidence="13 14">
    <name type="scientific">Paramuricea clavata</name>
    <name type="common">Red gorgonian</name>
    <name type="synonym">Violescent sea-whip</name>
    <dbReference type="NCBI Taxonomy" id="317549"/>
    <lineage>
        <taxon>Eukaryota</taxon>
        <taxon>Metazoa</taxon>
        <taxon>Cnidaria</taxon>
        <taxon>Anthozoa</taxon>
        <taxon>Octocorallia</taxon>
        <taxon>Malacalcyonacea</taxon>
        <taxon>Plexauridae</taxon>
        <taxon>Paramuricea</taxon>
    </lineage>
</organism>
<dbReference type="InterPro" id="IPR004181">
    <property type="entry name" value="Znf_MIZ"/>
</dbReference>
<gene>
    <name evidence="13" type="ORF">PACLA_8A055001</name>
</gene>
<evidence type="ECO:0000256" key="12">
    <source>
        <dbReference type="ARBA" id="ARBA00032533"/>
    </source>
</evidence>
<comment type="similarity">
    <text evidence="3">Belongs to the NSE2 family.</text>
</comment>
<proteinExistence type="inferred from homology"/>
<dbReference type="GO" id="GO:0016925">
    <property type="term" value="P:protein sumoylation"/>
    <property type="evidence" value="ECO:0007669"/>
    <property type="project" value="UniProtKB-UniPathway"/>
</dbReference>
<dbReference type="GO" id="GO:0000724">
    <property type="term" value="P:double-strand break repair via homologous recombination"/>
    <property type="evidence" value="ECO:0007669"/>
    <property type="project" value="InterPro"/>
</dbReference>
<dbReference type="GO" id="GO:0030915">
    <property type="term" value="C:Smc5-Smc6 complex"/>
    <property type="evidence" value="ECO:0007669"/>
    <property type="project" value="InterPro"/>
</dbReference>
<sequence length="231" mass="26156">MAGSFQYNSVDNAVGKLSKIQEYLDLGYSTALEIALDIEESNSTGESSPEVENLKKVTLEYAQMEQELNQWLNAAEMTKAAFQKEYKNVKDHSVPSIEDILMSKLNETDTTENDLQKHPKAKEFIKQVWNVNHGGQPLPTDQNETIDSDIIIAQASEESIICPLTQKQMVEPVRSKKCQHSYEKAGIIHHIRARQNRVRCPVAGCAHYVVEADLEPNSSLAFRIKRLQRKQ</sequence>
<evidence type="ECO:0000256" key="6">
    <source>
        <dbReference type="ARBA" id="ARBA00022723"/>
    </source>
</evidence>
<dbReference type="InterPro" id="IPR013083">
    <property type="entry name" value="Znf_RING/FYVE/PHD"/>
</dbReference>
<dbReference type="Gene3D" id="3.30.40.10">
    <property type="entry name" value="Zinc/RING finger domain, C3HC4 (zinc finger)"/>
    <property type="match status" value="1"/>
</dbReference>
<keyword evidence="10" id="KW-0539">Nucleus</keyword>
<dbReference type="GO" id="GO:0016874">
    <property type="term" value="F:ligase activity"/>
    <property type="evidence" value="ECO:0007669"/>
    <property type="project" value="UniProtKB-KW"/>
</dbReference>
<keyword evidence="8" id="KW-0833">Ubl conjugation pathway</keyword>
<keyword evidence="9" id="KW-0862">Zinc</keyword>
<accession>A0A6S7HQ65</accession>
<keyword evidence="5" id="KW-0808">Transferase</keyword>
<keyword evidence="7" id="KW-0863">Zinc-finger</keyword>
<evidence type="ECO:0000256" key="5">
    <source>
        <dbReference type="ARBA" id="ARBA00022679"/>
    </source>
</evidence>